<dbReference type="EMBL" id="QZAV01000364">
    <property type="protein sequence ID" value="THX28448.1"/>
    <property type="molecule type" value="Genomic_DNA"/>
</dbReference>
<evidence type="ECO:0000313" key="5">
    <source>
        <dbReference type="Proteomes" id="UP000308953"/>
    </source>
</evidence>
<sequence>MSGRSASLIAKQCCSKETELTVRCHDSTFKEVTVLDATGHILYTVSSKGYASMSWRRTVTDALGVAVFELRHMGNSLRNEWTIETLSGIRLASFRRPSKSGRMRLALDGIIHRNAVSTGRDEVVVEVRPEHGNDHVALVEIEGCRAARVENKENNDVLDREGKGLDRTVWRVQVMEGQDMSLALAITLCFAEFYHLWNQ</sequence>
<comment type="similarity">
    <text evidence="1">Belongs to the LOR family.</text>
</comment>
<dbReference type="Proteomes" id="UP000308953">
    <property type="component" value="Unassembled WGS sequence"/>
</dbReference>
<dbReference type="EMBL" id="QZBJ01000191">
    <property type="protein sequence ID" value="THY66987.1"/>
    <property type="molecule type" value="Genomic_DNA"/>
</dbReference>
<evidence type="ECO:0000313" key="4">
    <source>
        <dbReference type="Proteomes" id="UP000305064"/>
    </source>
</evidence>
<dbReference type="InterPro" id="IPR038595">
    <property type="entry name" value="LOR_sf"/>
</dbReference>
<evidence type="ECO:0000313" key="2">
    <source>
        <dbReference type="EMBL" id="THX28448.1"/>
    </source>
</evidence>
<proteinExistence type="inferred from homology"/>
<dbReference type="InterPro" id="IPR025659">
    <property type="entry name" value="Tubby-like_C"/>
</dbReference>
<name>A0A4S8ZW86_AURPU</name>
<dbReference type="AlphaFoldDB" id="A0A4S8ZW86"/>
<dbReference type="Gene3D" id="2.40.160.200">
    <property type="entry name" value="LURP1-related"/>
    <property type="match status" value="1"/>
</dbReference>
<dbReference type="Proteomes" id="UP000305064">
    <property type="component" value="Unassembled WGS sequence"/>
</dbReference>
<reference evidence="4 5" key="1">
    <citation type="submission" date="2018-10" db="EMBL/GenBank/DDBJ databases">
        <title>Fifty Aureobasidium pullulans genomes reveal a recombining polyextremotolerant generalist.</title>
        <authorList>
            <person name="Gostincar C."/>
            <person name="Turk M."/>
            <person name="Zajc J."/>
            <person name="Gunde-Cimerman N."/>
        </authorList>
    </citation>
    <scope>NUCLEOTIDE SEQUENCE [LARGE SCALE GENOMIC DNA]</scope>
    <source>
        <strain evidence="3 4">EXF-4256</strain>
        <strain evidence="2 5">EXF-9785</strain>
    </source>
</reference>
<dbReference type="InterPro" id="IPR007612">
    <property type="entry name" value="LOR"/>
</dbReference>
<organism evidence="3 4">
    <name type="scientific">Aureobasidium pullulans</name>
    <name type="common">Black yeast</name>
    <name type="synonym">Pullularia pullulans</name>
    <dbReference type="NCBI Taxonomy" id="5580"/>
    <lineage>
        <taxon>Eukaryota</taxon>
        <taxon>Fungi</taxon>
        <taxon>Dikarya</taxon>
        <taxon>Ascomycota</taxon>
        <taxon>Pezizomycotina</taxon>
        <taxon>Dothideomycetes</taxon>
        <taxon>Dothideomycetidae</taxon>
        <taxon>Dothideales</taxon>
        <taxon>Saccotheciaceae</taxon>
        <taxon>Aureobasidium</taxon>
    </lineage>
</organism>
<gene>
    <name evidence="3" type="ORF">D6C94_10749</name>
    <name evidence="2" type="ORF">D6D10_09194</name>
</gene>
<dbReference type="Pfam" id="PF04525">
    <property type="entry name" value="LOR"/>
    <property type="match status" value="1"/>
</dbReference>
<protein>
    <recommendedName>
        <fullName evidence="6">Tubby C-terminal-like domain-containing protein</fullName>
    </recommendedName>
</protein>
<accession>A0A4S8ZW86</accession>
<evidence type="ECO:0008006" key="6">
    <source>
        <dbReference type="Google" id="ProtNLM"/>
    </source>
</evidence>
<dbReference type="SUPFAM" id="SSF54518">
    <property type="entry name" value="Tubby C-terminal domain-like"/>
    <property type="match status" value="1"/>
</dbReference>
<comment type="caution">
    <text evidence="3">The sequence shown here is derived from an EMBL/GenBank/DDBJ whole genome shotgun (WGS) entry which is preliminary data.</text>
</comment>
<evidence type="ECO:0000313" key="3">
    <source>
        <dbReference type="EMBL" id="THY66987.1"/>
    </source>
</evidence>
<evidence type="ECO:0000256" key="1">
    <source>
        <dbReference type="ARBA" id="ARBA00005437"/>
    </source>
</evidence>